<keyword evidence="1" id="KW-0812">Transmembrane</keyword>
<evidence type="ECO:0000313" key="3">
    <source>
        <dbReference type="EMBL" id="TGO06399.1"/>
    </source>
</evidence>
<feature type="transmembrane region" description="Helical" evidence="1">
    <location>
        <begin position="445"/>
        <end position="465"/>
    </location>
</feature>
<reference evidence="3 4" key="1">
    <citation type="submission" date="2018-11" db="EMBL/GenBank/DDBJ databases">
        <title>Complete genome sequencing of the Actinobacteria Serinibacter sp. K3-2.</title>
        <authorList>
            <person name="Rakitin A.L."/>
            <person name="Beletsky A.V."/>
            <person name="Mardanov A.V."/>
            <person name="Ravin N.V."/>
            <person name="Gromova A.S."/>
            <person name="Filippova S.N."/>
            <person name="Gal'Chenko V.F."/>
        </authorList>
    </citation>
    <scope>NUCLEOTIDE SEQUENCE [LARGE SCALE GENOMIC DNA]</scope>
    <source>
        <strain evidence="3 4">K3-2</strain>
    </source>
</reference>
<feature type="transmembrane region" description="Helical" evidence="1">
    <location>
        <begin position="221"/>
        <end position="242"/>
    </location>
</feature>
<dbReference type="EMBL" id="RHPJ01000001">
    <property type="protein sequence ID" value="TGO06399.1"/>
    <property type="molecule type" value="Genomic_DNA"/>
</dbReference>
<organism evidence="3 4">
    <name type="scientific">Serinibacter arcticus</name>
    <dbReference type="NCBI Taxonomy" id="1655435"/>
    <lineage>
        <taxon>Bacteria</taxon>
        <taxon>Bacillati</taxon>
        <taxon>Actinomycetota</taxon>
        <taxon>Actinomycetes</taxon>
        <taxon>Micrococcales</taxon>
        <taxon>Beutenbergiaceae</taxon>
        <taxon>Serinibacter</taxon>
    </lineage>
</organism>
<dbReference type="InterPro" id="IPR044049">
    <property type="entry name" value="EccD_transm"/>
</dbReference>
<accession>A0A4Z1E5H7</accession>
<dbReference type="AlphaFoldDB" id="A0A4Z1E5H7"/>
<dbReference type="InterPro" id="IPR024962">
    <property type="entry name" value="YukD-like"/>
</dbReference>
<feature type="transmembrane region" description="Helical" evidence="1">
    <location>
        <begin position="188"/>
        <end position="209"/>
    </location>
</feature>
<dbReference type="RefSeq" id="WP_158292549.1">
    <property type="nucleotide sequence ID" value="NZ_RHPJ01000001.1"/>
</dbReference>
<evidence type="ECO:0000256" key="1">
    <source>
        <dbReference type="SAM" id="Phobius"/>
    </source>
</evidence>
<sequence length="466" mass="45768">MTLPAPAAPPPTGGDEATVAGGGLVRVTVAAGPRRADLTLPAEVPLVEVLPGLARTLGQLEVTSAHTGLELVTTQGRRLGGELTLAGAGVLEGAVLTLAPARARSGSTRYDDVVEAVADVIEQGSEPWSPQDAARAAVGVASVFLLAGGAVLAVSGLGPVLTASLGGAGALLALVTAVVLARTDAPRTAALTIGVVASVLAALAGFLGLDGLTRLADGEAALALTAAGGGAVLVAGLLAALVPGLRREMVGPAIAGTVALLVGGITAWQGSGLAPVVTIAAFAVVACALVGVPWLALAATPLRVVTPRDDREILADVPPVDIEAVREQAIQGQRLQIAMRAGAGAALVALTPGAATAGVAGLLMTTVGFGALLLTVRESRARWDVAVVTATGAGGFLLAILTAALTQPTWRPALVVVLLAGAFAVVVTALLVTGRQLRLARAADVAQLALLAALPPLAVVAAGALQ</sequence>
<feature type="transmembrane region" description="Helical" evidence="1">
    <location>
        <begin position="383"/>
        <end position="406"/>
    </location>
</feature>
<name>A0A4Z1E5H7_9MICO</name>
<comment type="caution">
    <text evidence="3">The sequence shown here is derived from an EMBL/GenBank/DDBJ whole genome shotgun (WGS) entry which is preliminary data.</text>
</comment>
<feature type="transmembrane region" description="Helical" evidence="1">
    <location>
        <begin position="274"/>
        <end position="298"/>
    </location>
</feature>
<protein>
    <submittedName>
        <fullName evidence="3">Putative integral membrane protein</fullName>
    </submittedName>
</protein>
<feature type="transmembrane region" description="Helical" evidence="1">
    <location>
        <begin position="249"/>
        <end position="268"/>
    </location>
</feature>
<keyword evidence="1" id="KW-0472">Membrane</keyword>
<keyword evidence="1" id="KW-1133">Transmembrane helix</keyword>
<dbReference type="PROSITE" id="PS50206">
    <property type="entry name" value="RHODANESE_3"/>
    <property type="match status" value="1"/>
</dbReference>
<dbReference type="Gene3D" id="3.10.20.90">
    <property type="entry name" value="Phosphatidylinositol 3-kinase Catalytic Subunit, Chain A, domain 1"/>
    <property type="match status" value="1"/>
</dbReference>
<proteinExistence type="predicted"/>
<evidence type="ECO:0000259" key="2">
    <source>
        <dbReference type="PROSITE" id="PS50206"/>
    </source>
</evidence>
<evidence type="ECO:0000313" key="4">
    <source>
        <dbReference type="Proteomes" id="UP000297318"/>
    </source>
</evidence>
<feature type="transmembrane region" description="Helical" evidence="1">
    <location>
        <begin position="160"/>
        <end position="181"/>
    </location>
</feature>
<dbReference type="Proteomes" id="UP000297318">
    <property type="component" value="Unassembled WGS sequence"/>
</dbReference>
<dbReference type="OrthoDB" id="4824971at2"/>
<feature type="transmembrane region" description="Helical" evidence="1">
    <location>
        <begin position="133"/>
        <end position="154"/>
    </location>
</feature>
<feature type="transmembrane region" description="Helical" evidence="1">
    <location>
        <begin position="412"/>
        <end position="433"/>
    </location>
</feature>
<dbReference type="InterPro" id="IPR001763">
    <property type="entry name" value="Rhodanese-like_dom"/>
</dbReference>
<feature type="domain" description="Rhodanese" evidence="2">
    <location>
        <begin position="258"/>
        <end position="277"/>
    </location>
</feature>
<gene>
    <name evidence="3" type="ORF">SERN_0591</name>
</gene>
<dbReference type="Pfam" id="PF08817">
    <property type="entry name" value="YukD"/>
    <property type="match status" value="1"/>
</dbReference>
<dbReference type="Pfam" id="PF19053">
    <property type="entry name" value="EccD"/>
    <property type="match status" value="1"/>
</dbReference>
<keyword evidence="4" id="KW-1185">Reference proteome</keyword>